<sequence>MGAARFQPAPACRTGGGAGAPAGHPGALRPPVRQRPRCPDRGGRLCGRGGRLWSPHPGGGGAAGGGHPGGLPGGDGGPGADRARARGSGHGGGPGPAPARPALPGLRGGGAGGGDRPAGARLPPAGPAGGGREGGVVMQGLREWWTHLTREDRRALARLAALGLMGVLLLGAGGWLGRLGAAPRAPAPRPARRRGPWPGRRRRCRPAWPPSSPGFPAPAACTWPSPSPGRRPTSTWGNPAGAAATGRWWSVPPAEASSRSAWMSWRRWCRGWWWWPAGRPGPWSVRSWRRRWKPCSIWPPIRS</sequence>
<feature type="region of interest" description="Disordered" evidence="1">
    <location>
        <begin position="179"/>
        <end position="243"/>
    </location>
</feature>
<protein>
    <submittedName>
        <fullName evidence="3">Uncharacterized protein</fullName>
    </submittedName>
</protein>
<dbReference type="KEGG" id="hfv:R50_1404"/>
<reference evidence="3 4" key="1">
    <citation type="submission" date="2020-02" db="EMBL/GenBank/DDBJ databases">
        <authorList>
            <person name="Hogendoorn C."/>
        </authorList>
    </citation>
    <scope>NUCLEOTIDE SEQUENCE [LARGE SCALE GENOMIC DNA]</scope>
    <source>
        <strain evidence="3">R501</strain>
    </source>
</reference>
<accession>A0A6F8ZGK0</accession>
<feature type="region of interest" description="Disordered" evidence="1">
    <location>
        <begin position="1"/>
        <end position="134"/>
    </location>
</feature>
<feature type="compositionally biased region" description="Low complexity" evidence="1">
    <location>
        <begin position="21"/>
        <end position="31"/>
    </location>
</feature>
<keyword evidence="2" id="KW-1133">Transmembrane helix</keyword>
<dbReference type="EMBL" id="LR778114">
    <property type="protein sequence ID" value="CAB1128910.1"/>
    <property type="molecule type" value="Genomic_DNA"/>
</dbReference>
<feature type="compositionally biased region" description="Pro residues" evidence="1">
    <location>
        <begin position="207"/>
        <end position="216"/>
    </location>
</feature>
<feature type="transmembrane region" description="Helical" evidence="2">
    <location>
        <begin position="155"/>
        <end position="176"/>
    </location>
</feature>
<evidence type="ECO:0000256" key="1">
    <source>
        <dbReference type="SAM" id="MobiDB-lite"/>
    </source>
</evidence>
<evidence type="ECO:0000313" key="3">
    <source>
        <dbReference type="EMBL" id="CAB1128910.1"/>
    </source>
</evidence>
<keyword evidence="4" id="KW-1185">Reference proteome</keyword>
<feature type="compositionally biased region" description="Basic residues" evidence="1">
    <location>
        <begin position="190"/>
        <end position="205"/>
    </location>
</feature>
<feature type="compositionally biased region" description="Low complexity" evidence="1">
    <location>
        <begin position="217"/>
        <end position="236"/>
    </location>
</feature>
<keyword evidence="2" id="KW-0812">Transmembrane</keyword>
<name>A0A6F8ZGK0_9FIRM</name>
<organism evidence="3 4">
    <name type="scientific">Candidatus Hydrogenisulfobacillus filiaventi</name>
    <dbReference type="NCBI Taxonomy" id="2707344"/>
    <lineage>
        <taxon>Bacteria</taxon>
        <taxon>Bacillati</taxon>
        <taxon>Bacillota</taxon>
        <taxon>Clostridia</taxon>
        <taxon>Eubacteriales</taxon>
        <taxon>Clostridiales Family XVII. Incertae Sedis</taxon>
        <taxon>Candidatus Hydrogenisulfobacillus</taxon>
    </lineage>
</organism>
<gene>
    <name evidence="3" type="ORF">R50_1404</name>
</gene>
<feature type="compositionally biased region" description="Gly residues" evidence="1">
    <location>
        <begin position="57"/>
        <end position="79"/>
    </location>
</feature>
<proteinExistence type="predicted"/>
<dbReference type="AlphaFoldDB" id="A0A6F8ZGK0"/>
<feature type="compositionally biased region" description="Gly residues" evidence="1">
    <location>
        <begin position="106"/>
        <end position="116"/>
    </location>
</feature>
<evidence type="ECO:0000313" key="4">
    <source>
        <dbReference type="Proteomes" id="UP000503399"/>
    </source>
</evidence>
<keyword evidence="2" id="KW-0472">Membrane</keyword>
<evidence type="ECO:0000256" key="2">
    <source>
        <dbReference type="SAM" id="Phobius"/>
    </source>
</evidence>
<dbReference type="Proteomes" id="UP000503399">
    <property type="component" value="Chromosome"/>
</dbReference>